<dbReference type="AlphaFoldDB" id="A0AAV7X6G3"/>
<keyword evidence="3" id="KW-1185">Reference proteome</keyword>
<dbReference type="SUPFAM" id="SSF63707">
    <property type="entry name" value="Ganglioside M2 (gm2) activator"/>
    <property type="match status" value="1"/>
</dbReference>
<keyword evidence="1" id="KW-0732">Signal</keyword>
<dbReference type="Proteomes" id="UP001075354">
    <property type="component" value="Chromosome 16"/>
</dbReference>
<evidence type="ECO:0000313" key="2">
    <source>
        <dbReference type="EMBL" id="KAJ1519569.1"/>
    </source>
</evidence>
<reference evidence="2" key="1">
    <citation type="submission" date="2022-12" db="EMBL/GenBank/DDBJ databases">
        <title>Chromosome-level genome assembly of the bean flower thrips Megalurothrips usitatus.</title>
        <authorList>
            <person name="Ma L."/>
            <person name="Liu Q."/>
            <person name="Li H."/>
            <person name="Cai W."/>
        </authorList>
    </citation>
    <scope>NUCLEOTIDE SEQUENCE</scope>
    <source>
        <strain evidence="2">Cailab_2022a</strain>
    </source>
</reference>
<proteinExistence type="predicted"/>
<comment type="caution">
    <text evidence="2">The sequence shown here is derived from an EMBL/GenBank/DDBJ whole genome shotgun (WGS) entry which is preliminary data.</text>
</comment>
<evidence type="ECO:0000313" key="3">
    <source>
        <dbReference type="Proteomes" id="UP001075354"/>
    </source>
</evidence>
<accession>A0AAV7X6G3</accession>
<protein>
    <submittedName>
        <fullName evidence="2">Uncharacterized protein</fullName>
    </submittedName>
</protein>
<organism evidence="2 3">
    <name type="scientific">Megalurothrips usitatus</name>
    <name type="common">bean blossom thrips</name>
    <dbReference type="NCBI Taxonomy" id="439358"/>
    <lineage>
        <taxon>Eukaryota</taxon>
        <taxon>Metazoa</taxon>
        <taxon>Ecdysozoa</taxon>
        <taxon>Arthropoda</taxon>
        <taxon>Hexapoda</taxon>
        <taxon>Insecta</taxon>
        <taxon>Pterygota</taxon>
        <taxon>Neoptera</taxon>
        <taxon>Paraneoptera</taxon>
        <taxon>Thysanoptera</taxon>
        <taxon>Terebrantia</taxon>
        <taxon>Thripoidea</taxon>
        <taxon>Thripidae</taxon>
        <taxon>Megalurothrips</taxon>
    </lineage>
</organism>
<dbReference type="Gene3D" id="2.70.220.10">
    <property type="entry name" value="Ganglioside GM2 activator"/>
    <property type="match status" value="1"/>
</dbReference>
<dbReference type="InterPro" id="IPR036846">
    <property type="entry name" value="GM2-AP_sf"/>
</dbReference>
<evidence type="ECO:0000256" key="1">
    <source>
        <dbReference type="ARBA" id="ARBA00022729"/>
    </source>
</evidence>
<dbReference type="EMBL" id="JAPTSV010000016">
    <property type="protein sequence ID" value="KAJ1519569.1"/>
    <property type="molecule type" value="Genomic_DNA"/>
</dbReference>
<name>A0AAV7X6G3_9NEOP</name>
<sequence>MLTVCPKEEVGGLERSDLTMVTTSRYNHSIRSQVLDVNMTISNRIYHRGESTMKLDIARWNSVSGWREHFLVMALGELCFVYDEVATDVIATFAESGFPAKCPVADGPFAARNVPVQMPPLRHFPALPYGRYRVYIMFNHNKGKRAMRGCLKGVADVTQNLAAKT</sequence>
<gene>
    <name evidence="2" type="ORF">ONE63_004844</name>
</gene>